<evidence type="ECO:0000313" key="1">
    <source>
        <dbReference type="EMBL" id="VUW84449.1"/>
    </source>
</evidence>
<reference evidence="1 2" key="1">
    <citation type="submission" date="2019-07" db="EMBL/GenBank/DDBJ databases">
        <authorList>
            <person name="Chang H.-W."/>
            <person name="Raman A."/>
            <person name="Venkatesh S."/>
            <person name="Gehrig J."/>
        </authorList>
    </citation>
    <scope>NUCLEOTIDE SEQUENCE [LARGE SCALE GENOMIC DNA]</scope>
    <source>
        <strain evidence="1">B.longum_ssp_infantis_4</strain>
    </source>
</reference>
<dbReference type="InterPro" id="IPR010921">
    <property type="entry name" value="Trp_repressor/repl_initiator"/>
</dbReference>
<dbReference type="GO" id="GO:0043565">
    <property type="term" value="F:sequence-specific DNA binding"/>
    <property type="evidence" value="ECO:0007669"/>
    <property type="project" value="InterPro"/>
</dbReference>
<protein>
    <submittedName>
        <fullName evidence="1">Uncharacterized protein</fullName>
    </submittedName>
</protein>
<dbReference type="Proteomes" id="UP000319252">
    <property type="component" value="Unassembled WGS sequence"/>
</dbReference>
<gene>
    <name evidence="1" type="ORF">BLONGUMMC1_01719</name>
</gene>
<sequence length="153" mass="17238">MSGTRRYRKLSAEALGTLLRLISEDELTPKQIAERAGVSRQQVYEYRKKLKNHEQTAPLTDMSTLVIHQRVVFRPDMTIENQEDVNGPSLIAPDSGFDCSRCGQSMSRDWFIIEGNRIKPDFRYCPGCAGVATPYRDDTISPDVRESGDGQLA</sequence>
<dbReference type="RefSeq" id="WP_154050697.1">
    <property type="nucleotide sequence ID" value="NZ_CABHML010000069.1"/>
</dbReference>
<name>A0A564S1Y4_BIFLI</name>
<dbReference type="SUPFAM" id="SSF48295">
    <property type="entry name" value="TrpR-like"/>
    <property type="match status" value="1"/>
</dbReference>
<dbReference type="AlphaFoldDB" id="A0A564S1Y4"/>
<dbReference type="EMBL" id="CABHML010000069">
    <property type="protein sequence ID" value="VUW84449.1"/>
    <property type="molecule type" value="Genomic_DNA"/>
</dbReference>
<accession>A0A564S1Y4</accession>
<organism evidence="1 2">
    <name type="scientific">Bifidobacterium longum subsp. infantis</name>
    <dbReference type="NCBI Taxonomy" id="1682"/>
    <lineage>
        <taxon>Bacteria</taxon>
        <taxon>Bacillati</taxon>
        <taxon>Actinomycetota</taxon>
        <taxon>Actinomycetes</taxon>
        <taxon>Bifidobacteriales</taxon>
        <taxon>Bifidobacteriaceae</taxon>
        <taxon>Bifidobacterium</taxon>
    </lineage>
</organism>
<evidence type="ECO:0000313" key="2">
    <source>
        <dbReference type="Proteomes" id="UP000319252"/>
    </source>
</evidence>
<proteinExistence type="predicted"/>